<dbReference type="Proteomes" id="UP000031737">
    <property type="component" value="Unassembled WGS sequence"/>
</dbReference>
<dbReference type="OrthoDB" id="239830at2759"/>
<sequence length="145" mass="16731">MFCLRDVISQLPSDGATRWIKVENVISPMSSADVVKLFPEAISWKFTSHVQRSDFVVCFPNESMARLAIRRVEGLFFLGEKMRFYFLRGDGESERSLPIRLTSSYPRLYFLPPEVSYENRRNDAERIVTSVGVTNLSSQNWVDAR</sequence>
<reference evidence="1 2" key="1">
    <citation type="submission" date="2013-07" db="EMBL/GenBank/DDBJ databases">
        <authorList>
            <person name="Stoco P.H."/>
            <person name="Wagner G."/>
            <person name="Gerber A."/>
            <person name="Zaha A."/>
            <person name="Thompson C."/>
            <person name="Bartholomeu D.C."/>
            <person name="Luckemeyer D.D."/>
            <person name="Bahia D."/>
            <person name="Loreto E."/>
            <person name="Prestes E.B."/>
            <person name="Lima F.M."/>
            <person name="Rodrigues-Luiz G."/>
            <person name="Vallejo G.A."/>
            <person name="Filho J.F."/>
            <person name="Monteiro K.M."/>
            <person name="Tyler K.M."/>
            <person name="de Almeida L.G."/>
            <person name="Ortiz M.F."/>
            <person name="Siervo M.A."/>
            <person name="de Moraes M.H."/>
            <person name="Cunha O.L."/>
            <person name="Mendonca-Neto R."/>
            <person name="Silva R."/>
            <person name="Teixeira S.M."/>
            <person name="Murta S.M."/>
            <person name="Sincero T.C."/>
            <person name="Mendes T.A."/>
            <person name="Urmenyi T.P."/>
            <person name="Silva V.G."/>
            <person name="da Rocha W.D."/>
            <person name="Andersson B."/>
            <person name="Romanha A.J."/>
            <person name="Steindel M."/>
            <person name="de Vasconcelos A.T."/>
            <person name="Grisard E.C."/>
        </authorList>
    </citation>
    <scope>NUCLEOTIDE SEQUENCE [LARGE SCALE GENOMIC DNA]</scope>
    <source>
        <strain evidence="1 2">SC58</strain>
    </source>
</reference>
<proteinExistence type="predicted"/>
<dbReference type="VEuPathDB" id="TriTrypDB:TRSC58_04095"/>
<accession>A0A061J264</accession>
<keyword evidence="2" id="KW-1185">Reference proteome</keyword>
<protein>
    <submittedName>
        <fullName evidence="1">Uncharacterized protein</fullName>
    </submittedName>
</protein>
<dbReference type="AlphaFoldDB" id="A0A061J264"/>
<evidence type="ECO:0000313" key="2">
    <source>
        <dbReference type="Proteomes" id="UP000031737"/>
    </source>
</evidence>
<name>A0A061J264_TRYRA</name>
<comment type="caution">
    <text evidence="1">The sequence shown here is derived from an EMBL/GenBank/DDBJ whole genome shotgun (WGS) entry which is preliminary data.</text>
</comment>
<dbReference type="EMBL" id="AUPL01004095">
    <property type="protein sequence ID" value="ESL08206.1"/>
    <property type="molecule type" value="Genomic_DNA"/>
</dbReference>
<organism evidence="1 2">
    <name type="scientific">Trypanosoma rangeli SC58</name>
    <dbReference type="NCBI Taxonomy" id="429131"/>
    <lineage>
        <taxon>Eukaryota</taxon>
        <taxon>Discoba</taxon>
        <taxon>Euglenozoa</taxon>
        <taxon>Kinetoplastea</taxon>
        <taxon>Metakinetoplastina</taxon>
        <taxon>Trypanosomatida</taxon>
        <taxon>Trypanosomatidae</taxon>
        <taxon>Trypanosoma</taxon>
        <taxon>Herpetosoma</taxon>
    </lineage>
</organism>
<gene>
    <name evidence="1" type="ORF">TRSC58_04095</name>
</gene>
<evidence type="ECO:0000313" key="1">
    <source>
        <dbReference type="EMBL" id="ESL08206.1"/>
    </source>
</evidence>